<sequence>MQLQFLDEVSRHAGSAFVEPRRTELLGSFCRHVIGSNPVPTLPAMPRFYAAAHRILTGRRSATSMPWWGPPAHARFPTTGYLSTPPEGKLLAPANRRDGGACPLRNGIFAAGSGYLIIFAAVVAPIAIRLAAATPSPTAE</sequence>
<accession>A0ABR0BGL9</accession>
<reference evidence="2 3" key="1">
    <citation type="journal article" date="2024" name="Microbiol. Resour. Announc.">
        <title>Genome annotations for the ascomycete fungi Trichoderma harzianum, Trichoderma aggressivum, and Purpureocillium lilacinum.</title>
        <authorList>
            <person name="Beijen E.P.W."/>
            <person name="Ohm R.A."/>
        </authorList>
    </citation>
    <scope>NUCLEOTIDE SEQUENCE [LARGE SCALE GENOMIC DNA]</scope>
    <source>
        <strain evidence="2 3">CBS 150709</strain>
    </source>
</reference>
<keyword evidence="1" id="KW-0472">Membrane</keyword>
<keyword evidence="1" id="KW-1133">Transmembrane helix</keyword>
<protein>
    <submittedName>
        <fullName evidence="2">Uncharacterized protein</fullName>
    </submittedName>
</protein>
<feature type="transmembrane region" description="Helical" evidence="1">
    <location>
        <begin position="106"/>
        <end position="128"/>
    </location>
</feature>
<dbReference type="EMBL" id="JAWRVI010000114">
    <property type="protein sequence ID" value="KAK4076811.1"/>
    <property type="molecule type" value="Genomic_DNA"/>
</dbReference>
<keyword evidence="1" id="KW-0812">Transmembrane</keyword>
<gene>
    <name evidence="2" type="ORF">Purlil1_12578</name>
</gene>
<evidence type="ECO:0000313" key="3">
    <source>
        <dbReference type="Proteomes" id="UP001287286"/>
    </source>
</evidence>
<proteinExistence type="predicted"/>
<organism evidence="2 3">
    <name type="scientific">Purpureocillium lilacinum</name>
    <name type="common">Paecilomyces lilacinus</name>
    <dbReference type="NCBI Taxonomy" id="33203"/>
    <lineage>
        <taxon>Eukaryota</taxon>
        <taxon>Fungi</taxon>
        <taxon>Dikarya</taxon>
        <taxon>Ascomycota</taxon>
        <taxon>Pezizomycotina</taxon>
        <taxon>Sordariomycetes</taxon>
        <taxon>Hypocreomycetidae</taxon>
        <taxon>Hypocreales</taxon>
        <taxon>Ophiocordycipitaceae</taxon>
        <taxon>Purpureocillium</taxon>
    </lineage>
</organism>
<dbReference type="Proteomes" id="UP001287286">
    <property type="component" value="Unassembled WGS sequence"/>
</dbReference>
<evidence type="ECO:0000256" key="1">
    <source>
        <dbReference type="SAM" id="Phobius"/>
    </source>
</evidence>
<keyword evidence="3" id="KW-1185">Reference proteome</keyword>
<evidence type="ECO:0000313" key="2">
    <source>
        <dbReference type="EMBL" id="KAK4076811.1"/>
    </source>
</evidence>
<name>A0ABR0BGL9_PURLI</name>
<comment type="caution">
    <text evidence="2">The sequence shown here is derived from an EMBL/GenBank/DDBJ whole genome shotgun (WGS) entry which is preliminary data.</text>
</comment>